<evidence type="ECO:0000313" key="2">
    <source>
        <dbReference type="EMBL" id="CAI5772368.1"/>
    </source>
</evidence>
<dbReference type="EMBL" id="OX395129">
    <property type="protein sequence ID" value="CAI5772368.1"/>
    <property type="molecule type" value="Genomic_DNA"/>
</dbReference>
<organism evidence="2 3">
    <name type="scientific">Podarcis lilfordi</name>
    <name type="common">Lilford's wall lizard</name>
    <dbReference type="NCBI Taxonomy" id="74358"/>
    <lineage>
        <taxon>Eukaryota</taxon>
        <taxon>Metazoa</taxon>
        <taxon>Chordata</taxon>
        <taxon>Craniata</taxon>
        <taxon>Vertebrata</taxon>
        <taxon>Euteleostomi</taxon>
        <taxon>Lepidosauria</taxon>
        <taxon>Squamata</taxon>
        <taxon>Bifurcata</taxon>
        <taxon>Unidentata</taxon>
        <taxon>Episquamata</taxon>
        <taxon>Laterata</taxon>
        <taxon>Lacertibaenia</taxon>
        <taxon>Lacertidae</taxon>
        <taxon>Podarcis</taxon>
    </lineage>
</organism>
<feature type="region of interest" description="Disordered" evidence="1">
    <location>
        <begin position="1"/>
        <end position="28"/>
    </location>
</feature>
<gene>
    <name evidence="2" type="ORF">PODLI_1B028585</name>
</gene>
<evidence type="ECO:0000256" key="1">
    <source>
        <dbReference type="SAM" id="MobiDB-lite"/>
    </source>
</evidence>
<reference evidence="2" key="1">
    <citation type="submission" date="2022-12" db="EMBL/GenBank/DDBJ databases">
        <authorList>
            <person name="Alioto T."/>
            <person name="Alioto T."/>
            <person name="Gomez Garrido J."/>
        </authorList>
    </citation>
    <scope>NUCLEOTIDE SEQUENCE</scope>
</reference>
<evidence type="ECO:0000313" key="3">
    <source>
        <dbReference type="Proteomes" id="UP001178461"/>
    </source>
</evidence>
<keyword evidence="3" id="KW-1185">Reference proteome</keyword>
<dbReference type="Proteomes" id="UP001178461">
    <property type="component" value="Chromosome 4"/>
</dbReference>
<proteinExistence type="predicted"/>
<dbReference type="AlphaFoldDB" id="A0AA35K8P3"/>
<protein>
    <submittedName>
        <fullName evidence="2">Uncharacterized protein</fullName>
    </submittedName>
</protein>
<sequence>MEVTAGNERQTKILSEKGNSLGELEDESSYSSLNSLVCYSCSEFEGCDQKGLRERLESTIALDCFPPCLCINSVVVIFLLQAEMNI</sequence>
<name>A0AA35K8P3_9SAUR</name>
<accession>A0AA35K8P3</accession>